<sequence>MPANEDNSKLLKKLEANEAKMNLFTKKIEQLEAKLAEETEKRLSLESKLKTDSGRTKKSTPTLDELNDIGIEGDVARLPFVDRLNVRVLSQASFANNSEFYLFYFNLKDAMSSIGFSKDFELFEDKEMDKLDGPGSKVLANYFTVHLIKKLDATITAAIMKRDGDSFDFLNGFVMLKKLWEHVVGPFTEEFVPILTLRKIQFGTTVDNVAIIKDTVKFIRLAEKLYDCEDRTDDKTVLETLAFNVQKHIQTEISKIYKEKKDKSLEKKRNFASNFKTLDDLYEAFELWTKEKKEAGKNVSNLFPGSNLALINSVKKINQGKKGGDTQGAGGAGDQDHPNQKGKDKQNKKTKVSVNTVSRQPEPVDPKDIEARQSTDAQPPFNAVSFSGHSVDMLGYGYLFIDFDDIYFKIQCWYSPQVADHIISGGFMDDNDCLVRKITNDPPSYCLTYEQRSIPIITVDSLKYISSANILLPPPIVKINSIHSRLGHINASYILRSAHKGTIVGIKPDEIDELKSFYTTHDCTSCLLGKARRANAVEGSIDPYREPVPFNVVYSDICQVTEQLQPSRERYIITFKCGFTKFLKIYPMENKSDAYWCINSFIQWVKNQFRAQGYSVKTLFSDQGSEYLSDKVYELLNQEGIETHVTSAYTPASNGVAERVNLTIMQDVRSMLISSSLPSYFWVEAALYSVLLRNHVYSDALGTSPASYLGFSPLDVRRLREFGEKCYVTNLPYGGKVDQRSSTAIYLGYSASTYGHRVFVPTTDGSVDSGYFICSRHVNFTKVPSLYFSSPHEESYSNLLFTLHDNPMSIDIEDNTSYGNTLDNYFHHTVSVESDNDYEMIDYEDTDTTDVEMVETDPDEKLFILNHEIAEEDESPYNMDLENVRENELVEDQASLLQELLANNDTAEIKHFNDQSDSVAKRTRGNLKINSDDQLPSFDPYQSIFEFNSRNAVDQENSSITNTESIRTKEHVEGKSTDAENSSAEQVSNLAPVLEIQSPPHPSTNLGSESTESISVPIVDQTSSHLITIADSTGVPRAEITTSPSSNITVAESDNNVEELNHIPEPTPLPPVPSSTTPKTKKVSKKLKSTISNKKKTTLKSTDSGKKSKVRSTKPPGTALPSDNAQSSVQSPPTATETETKKLDLSQKEGLESPISLNSSQPSHKSEIVNSHQSHDLPTRPDAKGKNPTEEALACGSDSVSDNVVPSGSDEPVSYDNSDSQTHVAVPSISGPSEGNSDQPKPSGVPMLAPSTSAADCQTSVASRTRLRKPNVDKLQESDSHDVLDDLSPSSEMIFDPPTIWIGESLHDDSSTPPEKISRKEMREQKLYQRSAPKYKLEPQLLRRSARLQGKSPLKSIKCVLVNKVTVNPSINPTGKFPKSYKAAIHAHDSESWHKAIDSELDSHNSLGTWDPQPILVDRNDLRLKKTIHTKWVFTIKGDGTYKARLVARGDLQDSSTYNETHSPTLRPEIARTILSQNASLHWYFKQFDFKTAYLNSQLNTEIYIHPPQGYLKQNTDPAKRVIYQLKRGLYGLKQAGRLWHFEISKTLKKLGYSKHGAFPSTFVKKKADEVISIIGLFVDDMIVSTKHLNTMTELSNSLQKFYQLKEIEADVNGMQRFLGINMYVIRAKNGTTKSIEINQDDYIQSMIEEYNIEPNVRVKTPLPPGYYFDTSKEENKLLSSDHALKLAKTEYRKRIGSLLYVSVMTRLDITYAVNYLAQFCEYPHPALFSMINRVFEYLNNTKEYSLVYKNRWSKGLDFYTDSDYAQEPVGRKSMNAFLVQVNGNIVFWKSKYTALTCGSSAEAELQAIYIASNESVWFRQLVIYLGILPNDTVGKYWVDNNAIVLSLNSGNFSSASKHYAVRLHTVRERLELPDKDDPFSENGIRFVINHISGEDQLADILTKPVTTKVMEKLTPLLLQTPEK</sequence>
<feature type="compositionally biased region" description="Basic and acidic residues" evidence="15">
    <location>
        <begin position="334"/>
        <end position="347"/>
    </location>
</feature>
<organism evidence="17 18">
    <name type="scientific">Pichia inconspicua</name>
    <dbReference type="NCBI Taxonomy" id="52247"/>
    <lineage>
        <taxon>Eukaryota</taxon>
        <taxon>Fungi</taxon>
        <taxon>Dikarya</taxon>
        <taxon>Ascomycota</taxon>
        <taxon>Saccharomycotina</taxon>
        <taxon>Pichiomycetes</taxon>
        <taxon>Pichiales</taxon>
        <taxon>Pichiaceae</taxon>
        <taxon>Pichia</taxon>
    </lineage>
</organism>
<dbReference type="SUPFAM" id="SSF53098">
    <property type="entry name" value="Ribonuclease H-like"/>
    <property type="match status" value="1"/>
</dbReference>
<dbReference type="InterPro" id="IPR043502">
    <property type="entry name" value="DNA/RNA_pol_sf"/>
</dbReference>
<dbReference type="GO" id="GO:0003964">
    <property type="term" value="F:RNA-directed DNA polymerase activity"/>
    <property type="evidence" value="ECO:0007669"/>
    <property type="project" value="UniProtKB-EC"/>
</dbReference>
<evidence type="ECO:0000313" key="18">
    <source>
        <dbReference type="Proteomes" id="UP000307173"/>
    </source>
</evidence>
<evidence type="ECO:0000313" key="17">
    <source>
        <dbReference type="EMBL" id="TID29819.1"/>
    </source>
</evidence>
<dbReference type="OrthoDB" id="5059980at2759"/>
<feature type="compositionally biased region" description="Polar residues" evidence="15">
    <location>
        <begin position="1250"/>
        <end position="1263"/>
    </location>
</feature>
<feature type="region of interest" description="Disordered" evidence="15">
    <location>
        <begin position="319"/>
        <end position="368"/>
    </location>
</feature>
<evidence type="ECO:0000256" key="12">
    <source>
        <dbReference type="ARBA" id="ARBA00048173"/>
    </source>
</evidence>
<evidence type="ECO:0000256" key="14">
    <source>
        <dbReference type="SAM" id="Coils"/>
    </source>
</evidence>
<name>A0A4T0X3C2_9ASCO</name>
<feature type="region of interest" description="Disordered" evidence="15">
    <location>
        <begin position="954"/>
        <end position="987"/>
    </location>
</feature>
<comment type="caution">
    <text evidence="17">The sequence shown here is derived from an EMBL/GenBank/DDBJ whole genome shotgun (WGS) entry which is preliminary data.</text>
</comment>
<evidence type="ECO:0000256" key="5">
    <source>
        <dbReference type="ARBA" id="ARBA00022578"/>
    </source>
</evidence>
<comment type="subcellular location">
    <subcellularLocation>
        <location evidence="3">Cytoplasm</location>
    </subcellularLocation>
    <subcellularLocation>
        <location evidence="2">Nucleus</location>
    </subcellularLocation>
</comment>
<keyword evidence="8" id="KW-0694">RNA-binding</keyword>
<reference evidence="17 18" key="1">
    <citation type="journal article" date="2019" name="Front. Genet.">
        <title>Whole-Genome Sequencing of the Opportunistic Yeast Pathogen Candida inconspicua Uncovers Its Hybrid Origin.</title>
        <authorList>
            <person name="Mixao V."/>
            <person name="Hansen A.P."/>
            <person name="Saus E."/>
            <person name="Boekhout T."/>
            <person name="Lass-Florl C."/>
            <person name="Gabaldon T."/>
        </authorList>
    </citation>
    <scope>NUCLEOTIDE SEQUENCE [LARGE SCALE GENOMIC DNA]</scope>
    <source>
        <strain evidence="17 18">CBS 180</strain>
    </source>
</reference>
<dbReference type="PANTHER" id="PTHR42648:SF24">
    <property type="entry name" value="INTEGRASE CATALYTIC DOMAIN-CONTAINING PROTEIN"/>
    <property type="match status" value="1"/>
</dbReference>
<dbReference type="GO" id="GO:0015074">
    <property type="term" value="P:DNA integration"/>
    <property type="evidence" value="ECO:0007669"/>
    <property type="project" value="InterPro"/>
</dbReference>
<evidence type="ECO:0000256" key="15">
    <source>
        <dbReference type="SAM" id="MobiDB-lite"/>
    </source>
</evidence>
<dbReference type="GO" id="GO:0005737">
    <property type="term" value="C:cytoplasm"/>
    <property type="evidence" value="ECO:0007669"/>
    <property type="project" value="UniProtKB-SubCell"/>
</dbReference>
<feature type="domain" description="Integrase catalytic" evidence="16">
    <location>
        <begin position="545"/>
        <end position="721"/>
    </location>
</feature>
<dbReference type="GO" id="GO:0003723">
    <property type="term" value="F:RNA binding"/>
    <property type="evidence" value="ECO:0007669"/>
    <property type="project" value="UniProtKB-KW"/>
</dbReference>
<dbReference type="SUPFAM" id="SSF56672">
    <property type="entry name" value="DNA/RNA polymerases"/>
    <property type="match status" value="1"/>
</dbReference>
<feature type="compositionally biased region" description="Basic and acidic residues" evidence="15">
    <location>
        <begin position="966"/>
        <end position="978"/>
    </location>
</feature>
<evidence type="ECO:0000256" key="2">
    <source>
        <dbReference type="ARBA" id="ARBA00004123"/>
    </source>
</evidence>
<evidence type="ECO:0000256" key="4">
    <source>
        <dbReference type="ARBA" id="ARBA00022490"/>
    </source>
</evidence>
<keyword evidence="18" id="KW-1185">Reference proteome</keyword>
<evidence type="ECO:0000256" key="10">
    <source>
        <dbReference type="ARBA" id="ARBA00025590"/>
    </source>
</evidence>
<proteinExistence type="predicted"/>
<evidence type="ECO:0000256" key="9">
    <source>
        <dbReference type="ARBA" id="ARBA00023242"/>
    </source>
</evidence>
<feature type="compositionally biased region" description="Basic and acidic residues" evidence="15">
    <location>
        <begin position="1173"/>
        <end position="1189"/>
    </location>
</feature>
<dbReference type="GO" id="GO:0046872">
    <property type="term" value="F:metal ion binding"/>
    <property type="evidence" value="ECO:0007669"/>
    <property type="project" value="UniProtKB-KW"/>
</dbReference>
<dbReference type="CDD" id="cd09272">
    <property type="entry name" value="RNase_HI_RT_Ty1"/>
    <property type="match status" value="1"/>
</dbReference>
<feature type="region of interest" description="Disordered" evidence="15">
    <location>
        <begin position="1302"/>
        <end position="1332"/>
    </location>
</feature>
<gene>
    <name evidence="17" type="ORF">CANINC_001599</name>
</gene>
<dbReference type="InterPro" id="IPR013103">
    <property type="entry name" value="RVT_2"/>
</dbReference>
<comment type="catalytic activity">
    <reaction evidence="13">
        <text>DNA(n) + a 2'-deoxyribonucleoside 5'-triphosphate = DNA(n+1) + diphosphate</text>
        <dbReference type="Rhea" id="RHEA:22508"/>
        <dbReference type="Rhea" id="RHEA-COMP:17339"/>
        <dbReference type="Rhea" id="RHEA-COMP:17340"/>
        <dbReference type="ChEBI" id="CHEBI:33019"/>
        <dbReference type="ChEBI" id="CHEBI:61560"/>
        <dbReference type="ChEBI" id="CHEBI:173112"/>
        <dbReference type="EC" id="2.7.7.7"/>
    </reaction>
</comment>
<dbReference type="PANTHER" id="PTHR42648">
    <property type="entry name" value="TRANSPOSASE, PUTATIVE-RELATED"/>
    <property type="match status" value="1"/>
</dbReference>
<accession>A0A4T0X3C2</accession>
<evidence type="ECO:0000256" key="13">
    <source>
        <dbReference type="ARBA" id="ARBA00049244"/>
    </source>
</evidence>
<keyword evidence="14" id="KW-0175">Coiled coil</keyword>
<feature type="compositionally biased region" description="Polar residues" evidence="15">
    <location>
        <begin position="1121"/>
        <end position="1137"/>
    </location>
</feature>
<feature type="compositionally biased region" description="Basic residues" evidence="15">
    <location>
        <begin position="1079"/>
        <end position="1098"/>
    </location>
</feature>
<keyword evidence="7" id="KW-0378">Hydrolase</keyword>
<evidence type="ECO:0000256" key="11">
    <source>
        <dbReference type="ARBA" id="ARBA00025615"/>
    </source>
</evidence>
<dbReference type="InterPro" id="IPR001584">
    <property type="entry name" value="Integrase_cat-core"/>
</dbReference>
<evidence type="ECO:0000256" key="8">
    <source>
        <dbReference type="ARBA" id="ARBA00022884"/>
    </source>
</evidence>
<comment type="function">
    <text evidence="10">Reverse transcriptase/ribonuclease H (RT) is a multifunctional enzyme that catalyzes the conversion of the retro-elements RNA genome into dsDNA within the VLP. The enzyme displays a DNA polymerase activity that can copy either DNA or RNA templates, and a ribonuclease H (RNase H) activity that cleaves the RNA strand of RNA-DNA heteroduplexes during plus-strand synthesis and hydrolyzes RNA primers. The conversion leads to a linear dsDNA copy of the retrotransposon that includes long terminal repeats (LTRs) at both ends.</text>
</comment>
<dbReference type="Pfam" id="PF07727">
    <property type="entry name" value="RVT_2"/>
    <property type="match status" value="1"/>
</dbReference>
<dbReference type="Proteomes" id="UP000307173">
    <property type="component" value="Unassembled WGS sequence"/>
</dbReference>
<dbReference type="GO" id="GO:0003887">
    <property type="term" value="F:DNA-directed DNA polymerase activity"/>
    <property type="evidence" value="ECO:0007669"/>
    <property type="project" value="UniProtKB-EC"/>
</dbReference>
<evidence type="ECO:0000256" key="7">
    <source>
        <dbReference type="ARBA" id="ARBA00022801"/>
    </source>
</evidence>
<evidence type="ECO:0000256" key="1">
    <source>
        <dbReference type="ARBA" id="ARBA00000077"/>
    </source>
</evidence>
<feature type="compositionally biased region" description="Basic and acidic residues" evidence="15">
    <location>
        <begin position="1138"/>
        <end position="1151"/>
    </location>
</feature>
<dbReference type="InterPro" id="IPR039537">
    <property type="entry name" value="Retrotran_Ty1/copia-like"/>
</dbReference>
<feature type="compositionally biased region" description="Basic and acidic residues" evidence="15">
    <location>
        <begin position="1305"/>
        <end position="1327"/>
    </location>
</feature>
<feature type="compositionally biased region" description="Polar residues" evidence="15">
    <location>
        <begin position="1155"/>
        <end position="1172"/>
    </location>
</feature>
<comment type="catalytic activity">
    <reaction evidence="1">
        <text>Endonucleolytic cleavage to 5'-phosphomonoester.</text>
        <dbReference type="EC" id="3.1.26.4"/>
    </reaction>
</comment>
<evidence type="ECO:0000256" key="3">
    <source>
        <dbReference type="ARBA" id="ARBA00004496"/>
    </source>
</evidence>
<dbReference type="GO" id="GO:0004523">
    <property type="term" value="F:RNA-DNA hybrid ribonuclease activity"/>
    <property type="evidence" value="ECO:0007669"/>
    <property type="project" value="UniProtKB-EC"/>
</dbReference>
<dbReference type="STRING" id="52247.A0A4T0X3C2"/>
<keyword evidence="5" id="KW-0815">Transposition</keyword>
<feature type="compositionally biased region" description="Basic and acidic residues" evidence="15">
    <location>
        <begin position="1270"/>
        <end position="1284"/>
    </location>
</feature>
<dbReference type="GO" id="GO:0032196">
    <property type="term" value="P:transposition"/>
    <property type="evidence" value="ECO:0007669"/>
    <property type="project" value="UniProtKB-KW"/>
</dbReference>
<keyword evidence="4" id="KW-0963">Cytoplasm</keyword>
<evidence type="ECO:0000256" key="6">
    <source>
        <dbReference type="ARBA" id="ARBA00022723"/>
    </source>
</evidence>
<dbReference type="Gene3D" id="3.30.420.10">
    <property type="entry name" value="Ribonuclease H-like superfamily/Ribonuclease H"/>
    <property type="match status" value="1"/>
</dbReference>
<comment type="catalytic activity">
    <reaction evidence="12">
        <text>DNA(n) + a 2'-deoxyribonucleoside 5'-triphosphate = DNA(n+1) + diphosphate</text>
        <dbReference type="Rhea" id="RHEA:22508"/>
        <dbReference type="Rhea" id="RHEA-COMP:17339"/>
        <dbReference type="Rhea" id="RHEA-COMP:17340"/>
        <dbReference type="ChEBI" id="CHEBI:33019"/>
        <dbReference type="ChEBI" id="CHEBI:61560"/>
        <dbReference type="ChEBI" id="CHEBI:173112"/>
        <dbReference type="EC" id="2.7.7.49"/>
    </reaction>
</comment>
<feature type="compositionally biased region" description="Polar residues" evidence="15">
    <location>
        <begin position="954"/>
        <end position="965"/>
    </location>
</feature>
<keyword evidence="9" id="KW-0539">Nucleus</keyword>
<feature type="compositionally biased region" description="Polar residues" evidence="15">
    <location>
        <begin position="1230"/>
        <end position="1240"/>
    </location>
</feature>
<dbReference type="GO" id="GO:0005634">
    <property type="term" value="C:nucleus"/>
    <property type="evidence" value="ECO:0007669"/>
    <property type="project" value="UniProtKB-SubCell"/>
</dbReference>
<evidence type="ECO:0000259" key="16">
    <source>
        <dbReference type="PROSITE" id="PS50994"/>
    </source>
</evidence>
<dbReference type="InterPro" id="IPR012337">
    <property type="entry name" value="RNaseH-like_sf"/>
</dbReference>
<protein>
    <recommendedName>
        <fullName evidence="16">Integrase catalytic domain-containing protein</fullName>
    </recommendedName>
</protein>
<dbReference type="EMBL" id="SELW01000240">
    <property type="protein sequence ID" value="TID29819.1"/>
    <property type="molecule type" value="Genomic_DNA"/>
</dbReference>
<feature type="region of interest" description="Disordered" evidence="15">
    <location>
        <begin position="1060"/>
        <end position="1290"/>
    </location>
</feature>
<feature type="coiled-coil region" evidence="14">
    <location>
        <begin position="14"/>
        <end position="48"/>
    </location>
</feature>
<dbReference type="PROSITE" id="PS50994">
    <property type="entry name" value="INTEGRASE"/>
    <property type="match status" value="1"/>
</dbReference>
<dbReference type="InterPro" id="IPR036397">
    <property type="entry name" value="RNaseH_sf"/>
</dbReference>
<comment type="function">
    <text evidence="11">Integrase (IN) targets the VLP to the nucleus, where a subparticle preintegration complex (PIC) containing at least integrase and the newly synthesized dsDNA copy of the retrotransposon must transit the nuclear membrane. Once in the nucleus, integrase performs the integration of the dsDNA into the host genome.</text>
</comment>
<keyword evidence="6" id="KW-0479">Metal-binding</keyword>